<feature type="region of interest" description="Disordered" evidence="1">
    <location>
        <begin position="23"/>
        <end position="78"/>
    </location>
</feature>
<dbReference type="AlphaFoldDB" id="A0A6A6YNT3"/>
<organism evidence="2">
    <name type="scientific">Mytilinidion resinicola</name>
    <dbReference type="NCBI Taxonomy" id="574789"/>
    <lineage>
        <taxon>Eukaryota</taxon>
        <taxon>Fungi</taxon>
        <taxon>Dikarya</taxon>
        <taxon>Ascomycota</taxon>
        <taxon>Pezizomycotina</taxon>
        <taxon>Dothideomycetes</taxon>
        <taxon>Pleosporomycetidae</taxon>
        <taxon>Mytilinidiales</taxon>
        <taxon>Mytilinidiaceae</taxon>
        <taxon>Mytilinidion</taxon>
    </lineage>
</organism>
<evidence type="ECO:0000313" key="2">
    <source>
        <dbReference type="EMBL" id="KAF2810440.1"/>
    </source>
</evidence>
<feature type="compositionally biased region" description="Pro residues" evidence="1">
    <location>
        <begin position="56"/>
        <end position="66"/>
    </location>
</feature>
<dbReference type="Proteomes" id="UP000504636">
    <property type="component" value="Unplaced"/>
</dbReference>
<reference evidence="2 4" key="1">
    <citation type="journal article" date="2020" name="Stud. Mycol.">
        <title>101 Dothideomycetes genomes: a test case for predicting lifestyles and emergence of pathogens.</title>
        <authorList>
            <person name="Haridas S."/>
            <person name="Albert R."/>
            <person name="Binder M."/>
            <person name="Bloem J."/>
            <person name="Labutti K."/>
            <person name="Salamov A."/>
            <person name="Andreopoulos B."/>
            <person name="Baker S."/>
            <person name="Barry K."/>
            <person name="Bills G."/>
            <person name="Bluhm B."/>
            <person name="Cannon C."/>
            <person name="Castanera R."/>
            <person name="Culley D."/>
            <person name="Daum C."/>
            <person name="Ezra D."/>
            <person name="Gonzalez J."/>
            <person name="Henrissat B."/>
            <person name="Kuo A."/>
            <person name="Liang C."/>
            <person name="Lipzen A."/>
            <person name="Lutzoni F."/>
            <person name="Magnuson J."/>
            <person name="Mondo S."/>
            <person name="Nolan M."/>
            <person name="Ohm R."/>
            <person name="Pangilinan J."/>
            <person name="Park H.-J."/>
            <person name="Ramirez L."/>
            <person name="Alfaro M."/>
            <person name="Sun H."/>
            <person name="Tritt A."/>
            <person name="Yoshinaga Y."/>
            <person name="Zwiers L.-H."/>
            <person name="Turgeon B."/>
            <person name="Goodwin S."/>
            <person name="Spatafora J."/>
            <person name="Crous P."/>
            <person name="Grigoriev I."/>
        </authorList>
    </citation>
    <scope>NUCLEOTIDE SEQUENCE</scope>
    <source>
        <strain evidence="2 4">CBS 304.34</strain>
    </source>
</reference>
<keyword evidence="3" id="KW-1185">Reference proteome</keyword>
<gene>
    <name evidence="2 4" type="ORF">BDZ99DRAFT_463020</name>
</gene>
<name>A0A6A6YNT3_9PEZI</name>
<accession>A0A6A6YNT3</accession>
<protein>
    <submittedName>
        <fullName evidence="2 4">Uncharacterized protein</fullName>
    </submittedName>
</protein>
<dbReference type="GeneID" id="54460879"/>
<proteinExistence type="predicted"/>
<dbReference type="RefSeq" id="XP_033577404.1">
    <property type="nucleotide sequence ID" value="XM_033719986.1"/>
</dbReference>
<reference evidence="4" key="2">
    <citation type="submission" date="2020-04" db="EMBL/GenBank/DDBJ databases">
        <authorList>
            <consortium name="NCBI Genome Project"/>
        </authorList>
    </citation>
    <scope>NUCLEOTIDE SEQUENCE</scope>
    <source>
        <strain evidence="4">CBS 304.34</strain>
    </source>
</reference>
<reference evidence="4" key="3">
    <citation type="submission" date="2025-04" db="UniProtKB">
        <authorList>
            <consortium name="RefSeq"/>
        </authorList>
    </citation>
    <scope>IDENTIFICATION</scope>
    <source>
        <strain evidence="4">CBS 304.34</strain>
    </source>
</reference>
<evidence type="ECO:0000313" key="3">
    <source>
        <dbReference type="Proteomes" id="UP000504636"/>
    </source>
</evidence>
<dbReference type="EMBL" id="MU003700">
    <property type="protein sequence ID" value="KAF2810440.1"/>
    <property type="molecule type" value="Genomic_DNA"/>
</dbReference>
<feature type="compositionally biased region" description="Polar residues" evidence="1">
    <location>
        <begin position="23"/>
        <end position="32"/>
    </location>
</feature>
<evidence type="ECO:0000313" key="4">
    <source>
        <dbReference type="RefSeq" id="XP_033577404.1"/>
    </source>
</evidence>
<sequence>MIHDTPDQTTEYRRQLPYIDNCYTSRSTNGRQSAIKKPRKYSSSHVPNPAYLRPSPTLPSTPPSPRLPHTSLIFSPPPHTALETPLSLSLASRLHLRLTITH</sequence>
<evidence type="ECO:0000256" key="1">
    <source>
        <dbReference type="SAM" id="MobiDB-lite"/>
    </source>
</evidence>